<protein>
    <submittedName>
        <fullName evidence="1">Uncharacterized protein</fullName>
    </submittedName>
</protein>
<evidence type="ECO:0000313" key="2">
    <source>
        <dbReference type="Proteomes" id="UP001281761"/>
    </source>
</evidence>
<dbReference type="EMBL" id="JARBJD010000020">
    <property type="protein sequence ID" value="KAK2960772.1"/>
    <property type="molecule type" value="Genomic_DNA"/>
</dbReference>
<sequence>MSYSSVSLIQTGWKNTSGKEPAKRWTGMTRWSYEPSASDLTKESMWEERKGRKRLQPDMTRRRARLERMWLNEPRQLTKPYTKC</sequence>
<organism evidence="1 2">
    <name type="scientific">Blattamonas nauphoetae</name>
    <dbReference type="NCBI Taxonomy" id="2049346"/>
    <lineage>
        <taxon>Eukaryota</taxon>
        <taxon>Metamonada</taxon>
        <taxon>Preaxostyla</taxon>
        <taxon>Oxymonadida</taxon>
        <taxon>Blattamonas</taxon>
    </lineage>
</organism>
<reference evidence="1 2" key="1">
    <citation type="journal article" date="2022" name="bioRxiv">
        <title>Genomics of Preaxostyla Flagellates Illuminates Evolutionary Transitions and the Path Towards Mitochondrial Loss.</title>
        <authorList>
            <person name="Novak L.V.F."/>
            <person name="Treitli S.C."/>
            <person name="Pyrih J."/>
            <person name="Halakuc P."/>
            <person name="Pipaliya S.V."/>
            <person name="Vacek V."/>
            <person name="Brzon O."/>
            <person name="Soukal P."/>
            <person name="Eme L."/>
            <person name="Dacks J.B."/>
            <person name="Karnkowska A."/>
            <person name="Elias M."/>
            <person name="Hampl V."/>
        </authorList>
    </citation>
    <scope>NUCLEOTIDE SEQUENCE [LARGE SCALE GENOMIC DNA]</scope>
    <source>
        <strain evidence="1">NAU3</strain>
        <tissue evidence="1">Gut</tissue>
    </source>
</reference>
<proteinExistence type="predicted"/>
<dbReference type="Proteomes" id="UP001281761">
    <property type="component" value="Unassembled WGS sequence"/>
</dbReference>
<accession>A0ABQ9YAM7</accession>
<evidence type="ECO:0000313" key="1">
    <source>
        <dbReference type="EMBL" id="KAK2960772.1"/>
    </source>
</evidence>
<comment type="caution">
    <text evidence="1">The sequence shown here is derived from an EMBL/GenBank/DDBJ whole genome shotgun (WGS) entry which is preliminary data.</text>
</comment>
<name>A0ABQ9YAM7_9EUKA</name>
<gene>
    <name evidence="1" type="ORF">BLNAU_4169</name>
</gene>
<keyword evidence="2" id="KW-1185">Reference proteome</keyword>